<dbReference type="STRING" id="133383.A0A1R0H2X0"/>
<dbReference type="EMBL" id="LSSL01000872">
    <property type="protein sequence ID" value="OLY83509.1"/>
    <property type="molecule type" value="Genomic_DNA"/>
</dbReference>
<evidence type="ECO:0000313" key="8">
    <source>
        <dbReference type="EMBL" id="OLY83509.1"/>
    </source>
</evidence>
<comment type="subcellular location">
    <subcellularLocation>
        <location evidence="1">Nucleus</location>
        <location evidence="1">Nucleolus</location>
    </subcellularLocation>
</comment>
<dbReference type="InterPro" id="IPR007109">
    <property type="entry name" value="Brix"/>
</dbReference>
<evidence type="ECO:0000313" key="9">
    <source>
        <dbReference type="Proteomes" id="UP000187455"/>
    </source>
</evidence>
<proteinExistence type="inferred from homology"/>
<evidence type="ECO:0000256" key="4">
    <source>
        <dbReference type="ARBA" id="ARBA00023242"/>
    </source>
</evidence>
<dbReference type="GO" id="GO:0019843">
    <property type="term" value="F:rRNA binding"/>
    <property type="evidence" value="ECO:0007669"/>
    <property type="project" value="InterPro"/>
</dbReference>
<evidence type="ECO:0000256" key="5">
    <source>
        <dbReference type="SAM" id="MobiDB-lite"/>
    </source>
</evidence>
<keyword evidence="6" id="KW-0472">Membrane</keyword>
<evidence type="ECO:0000256" key="1">
    <source>
        <dbReference type="ARBA" id="ARBA00004604"/>
    </source>
</evidence>
<reference evidence="8 9" key="1">
    <citation type="journal article" date="2016" name="Mol. Biol. Evol.">
        <title>Genome-Wide Survey of Gut Fungi (Harpellales) Reveals the First Horizontally Transferred Ubiquitin Gene from a Mosquito Host.</title>
        <authorList>
            <person name="Wang Y."/>
            <person name="White M.M."/>
            <person name="Kvist S."/>
            <person name="Moncalvo J.M."/>
        </authorList>
    </citation>
    <scope>NUCLEOTIDE SEQUENCE [LARGE SCALE GENOMIC DNA]</scope>
    <source>
        <strain evidence="8 9">ALG-7-W6</strain>
    </source>
</reference>
<dbReference type="GO" id="GO:0005730">
    <property type="term" value="C:nucleolus"/>
    <property type="evidence" value="ECO:0007669"/>
    <property type="project" value="UniProtKB-SubCell"/>
</dbReference>
<keyword evidence="4" id="KW-0539">Nucleus</keyword>
<evidence type="ECO:0000256" key="6">
    <source>
        <dbReference type="SAM" id="Phobius"/>
    </source>
</evidence>
<evidence type="ECO:0000259" key="7">
    <source>
        <dbReference type="PROSITE" id="PS50833"/>
    </source>
</evidence>
<dbReference type="PROSITE" id="PS50833">
    <property type="entry name" value="BRIX"/>
    <property type="match status" value="1"/>
</dbReference>
<name>A0A1R0H2X0_9FUNG</name>
<feature type="transmembrane region" description="Helical" evidence="6">
    <location>
        <begin position="27"/>
        <end position="43"/>
    </location>
</feature>
<dbReference type="SUPFAM" id="SSF52954">
    <property type="entry name" value="Class II aaRS ABD-related"/>
    <property type="match status" value="1"/>
</dbReference>
<comment type="caution">
    <text evidence="8">The sequence shown here is derived from an EMBL/GenBank/DDBJ whole genome shotgun (WGS) entry which is preliminary data.</text>
</comment>
<dbReference type="GO" id="GO:0000027">
    <property type="term" value="P:ribosomal large subunit assembly"/>
    <property type="evidence" value="ECO:0007669"/>
    <property type="project" value="TreeGrafter"/>
</dbReference>
<dbReference type="Pfam" id="PF04427">
    <property type="entry name" value="Brix"/>
    <property type="match status" value="1"/>
</dbReference>
<dbReference type="PANTHER" id="PTHR13634:SF0">
    <property type="entry name" value="RIBOSOME BIOGENESIS PROTEIN BRX1 HOMOLOG"/>
    <property type="match status" value="1"/>
</dbReference>
<dbReference type="FunFam" id="3.40.50.10480:FF:000009">
    <property type="entry name" value="Ribosome biogenesis protein, putative"/>
    <property type="match status" value="1"/>
</dbReference>
<keyword evidence="6" id="KW-0812">Transmembrane</keyword>
<feature type="domain" description="Brix" evidence="7">
    <location>
        <begin position="31"/>
        <end position="230"/>
    </location>
</feature>
<evidence type="ECO:0000256" key="3">
    <source>
        <dbReference type="ARBA" id="ARBA00022517"/>
    </source>
</evidence>
<dbReference type="PANTHER" id="PTHR13634">
    <property type="entry name" value="RIBOSOME BIOGENESIS PROTEIN BRIX"/>
    <property type="match status" value="1"/>
</dbReference>
<dbReference type="Proteomes" id="UP000187455">
    <property type="component" value="Unassembled WGS sequence"/>
</dbReference>
<dbReference type="SMART" id="SM00879">
    <property type="entry name" value="Brix"/>
    <property type="match status" value="1"/>
</dbReference>
<keyword evidence="9" id="KW-1185">Reference proteome</keyword>
<dbReference type="OrthoDB" id="1638493at2759"/>
<dbReference type="AlphaFoldDB" id="A0A1R0H2X0"/>
<comment type="similarity">
    <text evidence="2">Belongs to the BRX1 family.</text>
</comment>
<gene>
    <name evidence="8" type="ORF">AYI68_g2345</name>
</gene>
<accession>A0A1R0H2X0</accession>
<feature type="region of interest" description="Disordered" evidence="5">
    <location>
        <begin position="262"/>
        <end position="287"/>
    </location>
</feature>
<dbReference type="GO" id="GO:0006364">
    <property type="term" value="P:rRNA processing"/>
    <property type="evidence" value="ECO:0007669"/>
    <property type="project" value="InterPro"/>
</dbReference>
<keyword evidence="3" id="KW-0690">Ribosome biogenesis</keyword>
<protein>
    <submittedName>
        <fullName evidence="8">Ribosome biogenesis protein BRX1</fullName>
    </submittedName>
</protein>
<dbReference type="InterPro" id="IPR026532">
    <property type="entry name" value="BRX1"/>
</dbReference>
<sequence>MASIYKKFTNADSSADHQQTPKNKQRIFNILLEFSIIYIYIYYRHRHLIKDLEILLPQSKKDSKLDTKKNLDVLNELAELNNCNNVLFFEARRHEDLYLWASRAPSGPSIKFHVLNIHTMSELKLTGNCLKGSRPILSFDSNFDSSLPYQLVKTLFEQIFSVPIGTRKSKPFFDHVMSFSIIDDKVWVRNYQISEKDPETGSDTNQLTTLVEIGPRFVLNVIRIFEGSFNGRTLFENPEFNTPTAVKSAIKRLKSAKYNNRVTSDTRQKMKEMKHSLPQDPLDNVFK</sequence>
<organism evidence="8 9">
    <name type="scientific">Smittium mucronatum</name>
    <dbReference type="NCBI Taxonomy" id="133383"/>
    <lineage>
        <taxon>Eukaryota</taxon>
        <taxon>Fungi</taxon>
        <taxon>Fungi incertae sedis</taxon>
        <taxon>Zoopagomycota</taxon>
        <taxon>Kickxellomycotina</taxon>
        <taxon>Harpellomycetes</taxon>
        <taxon>Harpellales</taxon>
        <taxon>Legeriomycetaceae</taxon>
        <taxon>Smittium</taxon>
    </lineage>
</organism>
<feature type="compositionally biased region" description="Basic and acidic residues" evidence="5">
    <location>
        <begin position="264"/>
        <end position="277"/>
    </location>
</feature>
<evidence type="ECO:0000256" key="2">
    <source>
        <dbReference type="ARBA" id="ARBA00006369"/>
    </source>
</evidence>
<keyword evidence="6" id="KW-1133">Transmembrane helix</keyword>